<dbReference type="CDD" id="cd09917">
    <property type="entry name" value="F-box_SF"/>
    <property type="match status" value="1"/>
</dbReference>
<evidence type="ECO:0000259" key="1">
    <source>
        <dbReference type="PROSITE" id="PS50181"/>
    </source>
</evidence>
<proteinExistence type="predicted"/>
<dbReference type="InterPro" id="IPR001810">
    <property type="entry name" value="F-box_dom"/>
</dbReference>
<dbReference type="Pfam" id="PF12937">
    <property type="entry name" value="F-box-like"/>
    <property type="match status" value="1"/>
</dbReference>
<organism evidence="2">
    <name type="scientific">Blastobotrys adeninivorans</name>
    <name type="common">Yeast</name>
    <name type="synonym">Arxula adeninivorans</name>
    <dbReference type="NCBI Taxonomy" id="409370"/>
    <lineage>
        <taxon>Eukaryota</taxon>
        <taxon>Fungi</taxon>
        <taxon>Dikarya</taxon>
        <taxon>Ascomycota</taxon>
        <taxon>Saccharomycotina</taxon>
        <taxon>Dipodascomycetes</taxon>
        <taxon>Dipodascales</taxon>
        <taxon>Trichomonascaceae</taxon>
        <taxon>Blastobotrys</taxon>
    </lineage>
</organism>
<feature type="domain" description="F-box" evidence="1">
    <location>
        <begin position="32"/>
        <end position="77"/>
    </location>
</feature>
<name>A0A060TAJ5_BLAAD</name>
<dbReference type="PROSITE" id="PS50181">
    <property type="entry name" value="FBOX"/>
    <property type="match status" value="1"/>
</dbReference>
<evidence type="ECO:0000313" key="2">
    <source>
        <dbReference type="EMBL" id="CDP37998.1"/>
    </source>
</evidence>
<dbReference type="SUPFAM" id="SSF81383">
    <property type="entry name" value="F-box domain"/>
    <property type="match status" value="1"/>
</dbReference>
<sequence>MYLRRGRQWACPIGQTGTLAVLQVLQWFRVKRPTLINLPVELMDCILENLDEKSLVNVTNTCKLLNSLGTRHLYQRIWLWSTYRFAQLASRLQDRPDLAEFVRELDLSKIELKTDDQGVLLAGWRDWKFRSEPLYYTSTRQLRHGRRRSLAQRHAPSPSPEPLVSSEAYPILCSPHNHPHMSPLLQRNATSCDVPIGPVLRTVEYCKFLRVLDLSYLSLAVDYYIVRGPSQHKFVSDVPKLYNWSDDEIRTVNTGNLMEAIIQLDNLQELRLRRAIWVTRKLIERFLDFSRSVKLGNMTVMDLRESGMVRAAPWTICGTPQDIEHALDGTPSM</sequence>
<protein>
    <submittedName>
        <fullName evidence="2">ARAD1D24486p</fullName>
    </submittedName>
</protein>
<reference evidence="2" key="2">
    <citation type="submission" date="2014-06" db="EMBL/GenBank/DDBJ databases">
        <title>The complete genome of Blastobotrys (Arxula) adeninivorans LS3 - a yeast of biotechnological interest.</title>
        <authorList>
            <person name="Kunze G."/>
            <person name="Gaillardin C."/>
            <person name="Czernicka M."/>
            <person name="Durrens P."/>
            <person name="Martin T."/>
            <person name="Boer E."/>
            <person name="Gabaldon T."/>
            <person name="Cruz J."/>
            <person name="Talla E."/>
            <person name="Marck C."/>
            <person name="Goffeau A."/>
            <person name="Barbe V."/>
            <person name="Baret P."/>
            <person name="Baronian K."/>
            <person name="Beier S."/>
            <person name="Bleykasten C."/>
            <person name="Bode R."/>
            <person name="Casaregola S."/>
            <person name="Despons L."/>
            <person name="Fairhead C."/>
            <person name="Giersberg M."/>
            <person name="Gierski P."/>
            <person name="Hahnel U."/>
            <person name="Hartmann A."/>
            <person name="Jankowska D."/>
            <person name="Jubin C."/>
            <person name="Jung P."/>
            <person name="Lafontaine I."/>
            <person name="Leh-Louis V."/>
            <person name="Lemaire M."/>
            <person name="Marcet-Houben M."/>
            <person name="Mascher M."/>
            <person name="Morel G."/>
            <person name="Richard G.-F."/>
            <person name="Riechen J."/>
            <person name="Sacerdot C."/>
            <person name="Sarkar A."/>
            <person name="Savel G."/>
            <person name="Schacherer J."/>
            <person name="Sherman D."/>
            <person name="Straub M.-L."/>
            <person name="Stein N."/>
            <person name="Thierry A."/>
            <person name="Trautwein-Schult A."/>
            <person name="Westhof E."/>
            <person name="Worch S."/>
            <person name="Dujon B."/>
            <person name="Souciet J.-L."/>
            <person name="Wincker P."/>
            <person name="Scholz U."/>
            <person name="Neuveglise N."/>
        </authorList>
    </citation>
    <scope>NUCLEOTIDE SEQUENCE</scope>
    <source>
        <strain evidence="2">LS3</strain>
    </source>
</reference>
<dbReference type="AlphaFoldDB" id="A0A060TAJ5"/>
<accession>A0A060TAJ5</accession>
<dbReference type="EMBL" id="HG937694">
    <property type="protein sequence ID" value="CDP37998.1"/>
    <property type="molecule type" value="Genomic_DNA"/>
</dbReference>
<dbReference type="SMART" id="SM00256">
    <property type="entry name" value="FBOX"/>
    <property type="match status" value="1"/>
</dbReference>
<dbReference type="InterPro" id="IPR036047">
    <property type="entry name" value="F-box-like_dom_sf"/>
</dbReference>
<reference evidence="2" key="1">
    <citation type="submission" date="2014-02" db="EMBL/GenBank/DDBJ databases">
        <authorList>
            <person name="Genoscope - CEA"/>
        </authorList>
    </citation>
    <scope>NUCLEOTIDE SEQUENCE</scope>
    <source>
        <strain evidence="2">LS3</strain>
    </source>
</reference>
<gene>
    <name evidence="2" type="ORF">GNLVRS02_ARAD1D24486g</name>
</gene>
<dbReference type="PhylomeDB" id="A0A060TAJ5"/>